<evidence type="ECO:0000256" key="2">
    <source>
        <dbReference type="ARBA" id="ARBA00022837"/>
    </source>
</evidence>
<dbReference type="InterPro" id="IPR008979">
    <property type="entry name" value="Galactose-bd-like_sf"/>
</dbReference>
<dbReference type="SMART" id="SM00181">
    <property type="entry name" value="EGF"/>
    <property type="match status" value="5"/>
</dbReference>
<evidence type="ECO:0000313" key="8">
    <source>
        <dbReference type="Proteomes" id="UP001233172"/>
    </source>
</evidence>
<dbReference type="Gene3D" id="3.90.190.10">
    <property type="entry name" value="Protein tyrosine phosphatase superfamily"/>
    <property type="match status" value="1"/>
</dbReference>
<dbReference type="InterPro" id="IPR000742">
    <property type="entry name" value="EGF"/>
</dbReference>
<accession>A0AAD8B2M8</accession>
<keyword evidence="8" id="KW-1185">Reference proteome</keyword>
<keyword evidence="1" id="KW-0479">Metal-binding</keyword>
<gene>
    <name evidence="7" type="ORF">Bpfe_024293</name>
</gene>
<dbReference type="GO" id="GO:0004725">
    <property type="term" value="F:protein tyrosine phosphatase activity"/>
    <property type="evidence" value="ECO:0007669"/>
    <property type="project" value="InterPro"/>
</dbReference>
<proteinExistence type="predicted"/>
<dbReference type="InterPro" id="IPR050348">
    <property type="entry name" value="Protein-Tyr_Phosphatase"/>
</dbReference>
<feature type="transmembrane region" description="Helical" evidence="4">
    <location>
        <begin position="562"/>
        <end position="582"/>
    </location>
</feature>
<evidence type="ECO:0000256" key="3">
    <source>
        <dbReference type="ARBA" id="ARBA00023157"/>
    </source>
</evidence>
<dbReference type="InterPro" id="IPR006585">
    <property type="entry name" value="FTP1"/>
</dbReference>
<organism evidence="7 8">
    <name type="scientific">Biomphalaria pfeifferi</name>
    <name type="common">Bloodfluke planorb</name>
    <name type="synonym">Freshwater snail</name>
    <dbReference type="NCBI Taxonomy" id="112525"/>
    <lineage>
        <taxon>Eukaryota</taxon>
        <taxon>Metazoa</taxon>
        <taxon>Spiralia</taxon>
        <taxon>Lophotrochozoa</taxon>
        <taxon>Mollusca</taxon>
        <taxon>Gastropoda</taxon>
        <taxon>Heterobranchia</taxon>
        <taxon>Euthyneura</taxon>
        <taxon>Panpulmonata</taxon>
        <taxon>Hygrophila</taxon>
        <taxon>Lymnaeoidea</taxon>
        <taxon>Planorbidae</taxon>
        <taxon>Biomphalaria</taxon>
    </lineage>
</organism>
<reference evidence="7" key="1">
    <citation type="journal article" date="2023" name="PLoS Negl. Trop. Dis.">
        <title>A genome sequence for Biomphalaria pfeifferi, the major vector snail for the human-infecting parasite Schistosoma mansoni.</title>
        <authorList>
            <person name="Bu L."/>
            <person name="Lu L."/>
            <person name="Laidemitt M.R."/>
            <person name="Zhang S.M."/>
            <person name="Mutuku M."/>
            <person name="Mkoji G."/>
            <person name="Steinauer M."/>
            <person name="Loker E.S."/>
        </authorList>
    </citation>
    <scope>NUCLEOTIDE SEQUENCE</scope>
    <source>
        <strain evidence="7">KasaAsao</strain>
    </source>
</reference>
<dbReference type="PROSITE" id="PS50055">
    <property type="entry name" value="TYR_PHOSPHATASE_PTP"/>
    <property type="match status" value="1"/>
</dbReference>
<dbReference type="Gene3D" id="2.60.120.260">
    <property type="entry name" value="Galactose-binding domain-like"/>
    <property type="match status" value="1"/>
</dbReference>
<dbReference type="PRINTS" id="PR00700">
    <property type="entry name" value="PRTYPHPHTASE"/>
</dbReference>
<evidence type="ECO:0000256" key="4">
    <source>
        <dbReference type="SAM" id="Phobius"/>
    </source>
</evidence>
<dbReference type="EMBL" id="JASAOG010000168">
    <property type="protein sequence ID" value="KAK0046239.1"/>
    <property type="molecule type" value="Genomic_DNA"/>
</dbReference>
<dbReference type="InterPro" id="IPR000242">
    <property type="entry name" value="PTP_cat"/>
</dbReference>
<dbReference type="PANTHER" id="PTHR19134:SF449">
    <property type="entry name" value="TYROSINE-PROTEIN PHOSPHATASE 1"/>
    <property type="match status" value="1"/>
</dbReference>
<dbReference type="PANTHER" id="PTHR19134">
    <property type="entry name" value="RECEPTOR-TYPE TYROSINE-PROTEIN PHOSPHATASE"/>
    <property type="match status" value="1"/>
</dbReference>
<keyword evidence="4" id="KW-0472">Membrane</keyword>
<dbReference type="Pfam" id="PF00102">
    <property type="entry name" value="Y_phosphatase"/>
    <property type="match status" value="1"/>
</dbReference>
<keyword evidence="5" id="KW-0732">Signal</keyword>
<dbReference type="GO" id="GO:0046872">
    <property type="term" value="F:metal ion binding"/>
    <property type="evidence" value="ECO:0007669"/>
    <property type="project" value="UniProtKB-KW"/>
</dbReference>
<keyword evidence="4" id="KW-1133">Transmembrane helix</keyword>
<feature type="non-terminal residue" evidence="7">
    <location>
        <position position="857"/>
    </location>
</feature>
<feature type="signal peptide" evidence="5">
    <location>
        <begin position="1"/>
        <end position="21"/>
    </location>
</feature>
<dbReference type="SMART" id="SM00194">
    <property type="entry name" value="PTPc"/>
    <property type="match status" value="1"/>
</dbReference>
<keyword evidence="4" id="KW-0812">Transmembrane</keyword>
<evidence type="ECO:0000256" key="1">
    <source>
        <dbReference type="ARBA" id="ARBA00022723"/>
    </source>
</evidence>
<comment type="caution">
    <text evidence="7">The sequence shown here is derived from an EMBL/GenBank/DDBJ whole genome shotgun (WGS) entry which is preliminary data.</text>
</comment>
<feature type="domain" description="Tyrosine-protein phosphatase" evidence="6">
    <location>
        <begin position="664"/>
        <end position="857"/>
    </location>
</feature>
<dbReference type="SUPFAM" id="SSF49785">
    <property type="entry name" value="Galactose-binding domain-like"/>
    <property type="match status" value="1"/>
</dbReference>
<dbReference type="Proteomes" id="UP001233172">
    <property type="component" value="Unassembled WGS sequence"/>
</dbReference>
<sequence>MRRFIFCLVFGLYLDLGCLQGQTSEQDKVCDVGEFCQYECQCNKPCQADFKCSDNDKCKPGWFGYRCQYQDLAVFNATITFKPPSRNVDWLTDQNDTTCNTQTNLKSITVTWPDMKAIPLTWTRITVNDPQSLSIFEMQFIKEGTNKKSSCLNETLAEVNNKTLDRRCNDDVTITCLTLSGNLSSLCSFYISGGRNIAYKQQAKQSSFYPRLTSYGADLAVDGNRNNSFNNKSCTHTNEEKSPSWNLTLQSHYVIKRFILYNRGSDSARLNGFFITTYDAKQSKIGSYEDKTTLANKLTYYANLNGSVNTAVNFISISLSGDNRILTLCEVEAYGECPAGKWSLPCSKQCNDSCPDTCDRDTGLCNVVCIGYSKSPQCNTACSSGKWGVNCRHTCSDRCEGTCHAKTGLCDKGCKGYSDPPNCETACSPFKWGTNCSLNCSEHCQNSTCNSLNGNCEHGCKPGYQLADCKQDCPKGQWGQNCTSACNENCYEGMCNNVNGSCVFGCIDGFQLPNCTLKCFRGAYGRNCSFNCSSTCDNGECDPVKGACGLKATDDSSGTSTAIGIVLALLVVIIIVISIIMLRRKKRLQQGNLSALERLSKENLASAEIVNAETKIDTIKNEIENPKIPVEEDQPYNEVVEVEDTSIKVEYFNSFMASKDENFFLKQFEKIPEVNNVTQHVGLNPENKIKNRYKNICPYDHSRVHLATDPDKKESDYINASYIRGFKNEIKFIAAQGPQKATLNDFVKMLLEQKVDVVVMLTELVEDTKVKCERYWPESDKMKAGQIKVKLGSTQVFADYTIRNLELSKKGGTTHSLTQIHFTSWPDKGVPTTQWSLVDVENHVNFIKTNKPIVVHC</sequence>
<evidence type="ECO:0000313" key="7">
    <source>
        <dbReference type="EMBL" id="KAK0046239.1"/>
    </source>
</evidence>
<keyword evidence="7" id="KW-0675">Receptor</keyword>
<evidence type="ECO:0000259" key="6">
    <source>
        <dbReference type="PROSITE" id="PS50055"/>
    </source>
</evidence>
<protein>
    <submittedName>
        <fullName evidence="7">Receptor-type tyrosine-protein phosphatase alpha</fullName>
    </submittedName>
</protein>
<evidence type="ECO:0000256" key="5">
    <source>
        <dbReference type="SAM" id="SignalP"/>
    </source>
</evidence>
<dbReference type="Gene3D" id="2.170.300.10">
    <property type="entry name" value="Tie2 ligand-binding domain superfamily"/>
    <property type="match status" value="1"/>
</dbReference>
<reference evidence="7" key="2">
    <citation type="submission" date="2023-04" db="EMBL/GenBank/DDBJ databases">
        <authorList>
            <person name="Bu L."/>
            <person name="Lu L."/>
            <person name="Laidemitt M.R."/>
            <person name="Zhang S.M."/>
            <person name="Mutuku M."/>
            <person name="Mkoji G."/>
            <person name="Steinauer M."/>
            <person name="Loker E.S."/>
        </authorList>
    </citation>
    <scope>NUCLEOTIDE SEQUENCE</scope>
    <source>
        <strain evidence="7">KasaAsao</strain>
        <tissue evidence="7">Whole Snail</tissue>
    </source>
</reference>
<dbReference type="SUPFAM" id="SSF52799">
    <property type="entry name" value="(Phosphotyrosine protein) phosphatases II"/>
    <property type="match status" value="1"/>
</dbReference>
<keyword evidence="2" id="KW-0106">Calcium</keyword>
<dbReference type="Pfam" id="PF22633">
    <property type="entry name" value="F5_F8_type_C_2"/>
    <property type="match status" value="1"/>
</dbReference>
<name>A0AAD8B2M8_BIOPF</name>
<keyword evidence="3" id="KW-1015">Disulfide bond</keyword>
<dbReference type="SMART" id="SM00607">
    <property type="entry name" value="FTP"/>
    <property type="match status" value="1"/>
</dbReference>
<feature type="chain" id="PRO_5042260539" evidence="5">
    <location>
        <begin position="22"/>
        <end position="857"/>
    </location>
</feature>
<dbReference type="AlphaFoldDB" id="A0AAD8B2M8"/>
<dbReference type="InterPro" id="IPR029021">
    <property type="entry name" value="Prot-tyrosine_phosphatase-like"/>
</dbReference>